<dbReference type="InterPro" id="IPR004562">
    <property type="entry name" value="LipoylTrfase_LipoateP_Ligase"/>
</dbReference>
<keyword evidence="5" id="KW-1185">Reference proteome</keyword>
<feature type="domain" description="BPL/LPL catalytic" evidence="3">
    <location>
        <begin position="12"/>
        <end position="136"/>
    </location>
</feature>
<dbReference type="Proteomes" id="UP000029965">
    <property type="component" value="Chromosome 3"/>
</dbReference>
<evidence type="ECO:0000313" key="4">
    <source>
        <dbReference type="Ensembl" id="ENSCSAP00000013515.1"/>
    </source>
</evidence>
<comment type="similarity">
    <text evidence="2">Belongs to the LplA family.</text>
</comment>
<sequence length="316" mass="36722">KNGLISQLISNDVYQNLTVEDWIHAHINLKDKSVFFWRNSAAVVHDRYHGPWQEYNLNLKREGIKLSRRSGGGAAYYDMGNIKLTFLTAANKYDTMENLKLVVRALNAVNKWNVQAAKMFALLLEEQFKISGTDSKIRYCSLLPSANRTTLSSLLKSPYQAIRSKITTKIPYLAKTLLEKDFILTCKTADYQFHQIDNHIKLINPTDDTLFPEINSKAWEWIYGKTPKFSIDSYFNVFYEQSCLEKVFIDIKNERIKIYNIKARKVWLSLEMYNKLNSSLIDSKFYPVEATVLTNILLRICPEDHVLQRKLNTPCE</sequence>
<dbReference type="OMA" id="MYLIEPK"/>
<dbReference type="Bgee" id="ENSCSAG00000017484">
    <property type="expression patterns" value="Expressed in caudate nucleus and 2 other cell types or tissues"/>
</dbReference>
<dbReference type="Gene3D" id="3.30.930.10">
    <property type="entry name" value="Bira Bifunctional Protein, Domain 2"/>
    <property type="match status" value="1"/>
</dbReference>
<dbReference type="GO" id="GO:0005739">
    <property type="term" value="C:mitochondrion"/>
    <property type="evidence" value="ECO:0007669"/>
    <property type="project" value="TreeGrafter"/>
</dbReference>
<accession>A0A0D9RY26</accession>
<dbReference type="Gene3D" id="3.30.390.50">
    <property type="entry name" value="CO dehydrogenase flavoprotein, C-terminal domain"/>
    <property type="match status" value="1"/>
</dbReference>
<reference evidence="4 5" key="1">
    <citation type="submission" date="2014-03" db="EMBL/GenBank/DDBJ databases">
        <authorList>
            <person name="Warren W."/>
            <person name="Wilson R.K."/>
        </authorList>
    </citation>
    <scope>NUCLEOTIDE SEQUENCE</scope>
</reference>
<organism evidence="4 5">
    <name type="scientific">Chlorocebus sabaeus</name>
    <name type="common">Green monkey</name>
    <name type="synonym">Simia sabaea</name>
    <dbReference type="NCBI Taxonomy" id="60711"/>
    <lineage>
        <taxon>Eukaryota</taxon>
        <taxon>Metazoa</taxon>
        <taxon>Chordata</taxon>
        <taxon>Craniata</taxon>
        <taxon>Vertebrata</taxon>
        <taxon>Euteleostomi</taxon>
        <taxon>Mammalia</taxon>
        <taxon>Eutheria</taxon>
        <taxon>Euarchontoglires</taxon>
        <taxon>Primates</taxon>
        <taxon>Haplorrhini</taxon>
        <taxon>Catarrhini</taxon>
        <taxon>Cercopithecidae</taxon>
        <taxon>Cercopithecinae</taxon>
        <taxon>Chlorocebus</taxon>
    </lineage>
</organism>
<dbReference type="AlphaFoldDB" id="A0A0D9RY26"/>
<dbReference type="STRING" id="60711.ENSCSAP00000013515"/>
<dbReference type="Pfam" id="PF21948">
    <property type="entry name" value="LplA-B_cat"/>
    <property type="match status" value="1"/>
</dbReference>
<dbReference type="GeneTree" id="ENSGT00390000008846"/>
<reference evidence="4" key="3">
    <citation type="submission" date="2025-09" db="UniProtKB">
        <authorList>
            <consortium name="Ensembl"/>
        </authorList>
    </citation>
    <scope>IDENTIFICATION</scope>
</reference>
<reference evidence="4" key="2">
    <citation type="submission" date="2025-08" db="UniProtKB">
        <authorList>
            <consortium name="Ensembl"/>
        </authorList>
    </citation>
    <scope>IDENTIFICATION</scope>
</reference>
<dbReference type="PANTHER" id="PTHR12561:SF3">
    <property type="entry name" value="LIPOYLTRANSFERASE 1, MITOCHONDRIAL"/>
    <property type="match status" value="1"/>
</dbReference>
<dbReference type="InterPro" id="IPR045864">
    <property type="entry name" value="aa-tRNA-synth_II/BPL/LPL"/>
</dbReference>
<evidence type="ECO:0000313" key="5">
    <source>
        <dbReference type="Proteomes" id="UP000029965"/>
    </source>
</evidence>
<dbReference type="GO" id="GO:0009249">
    <property type="term" value="P:protein lipoylation"/>
    <property type="evidence" value="ECO:0007669"/>
    <property type="project" value="InterPro"/>
</dbReference>
<name>A0A0D9RY26_CHLSB</name>
<proteinExistence type="inferred from homology"/>
<evidence type="ECO:0000256" key="2">
    <source>
        <dbReference type="ARBA" id="ARBA00008242"/>
    </source>
</evidence>
<dbReference type="SUPFAM" id="SSF55681">
    <property type="entry name" value="Class II aaRS and biotin synthetases"/>
    <property type="match status" value="1"/>
</dbReference>
<dbReference type="Ensembl" id="ENSCSAT00000015578.1">
    <property type="protein sequence ID" value="ENSCSAP00000013515.1"/>
    <property type="gene ID" value="ENSCSAG00000017484.1"/>
</dbReference>
<protein>
    <recommendedName>
        <fullName evidence="3">BPL/LPL catalytic domain-containing protein</fullName>
    </recommendedName>
</protein>
<evidence type="ECO:0000256" key="1">
    <source>
        <dbReference type="ARBA" id="ARBA00005085"/>
    </source>
</evidence>
<dbReference type="InterPro" id="IPR004143">
    <property type="entry name" value="BPL_LPL_catalytic"/>
</dbReference>
<dbReference type="GO" id="GO:0017118">
    <property type="term" value="F:lipoyltransferase activity"/>
    <property type="evidence" value="ECO:0007669"/>
    <property type="project" value="TreeGrafter"/>
</dbReference>
<comment type="pathway">
    <text evidence="1">Protein modification; protein lipoylation via exogenous pathway; protein N(6)-(lipoyl)lysine from lipoate: step 2/2.</text>
</comment>
<dbReference type="eggNOG" id="KOG3159">
    <property type="taxonomic scope" value="Eukaryota"/>
</dbReference>
<dbReference type="FunFam" id="3.30.390.50:FF:000005">
    <property type="entry name" value="Lipoyltransferase 1, mitochondrial"/>
    <property type="match status" value="1"/>
</dbReference>
<dbReference type="PANTHER" id="PTHR12561">
    <property type="entry name" value="LIPOATE-PROTEIN LIGASE"/>
    <property type="match status" value="1"/>
</dbReference>
<evidence type="ECO:0000259" key="3">
    <source>
        <dbReference type="Pfam" id="PF21948"/>
    </source>
</evidence>
<dbReference type="EMBL" id="AQIB01099472">
    <property type="status" value="NOT_ANNOTATED_CDS"/>
    <property type="molecule type" value="Genomic_DNA"/>
</dbReference>